<protein>
    <submittedName>
        <fullName evidence="2">Uncharacterized protein</fullName>
    </submittedName>
</protein>
<evidence type="ECO:0000256" key="1">
    <source>
        <dbReference type="SAM" id="MobiDB-lite"/>
    </source>
</evidence>
<sequence length="275" mass="31725">MLEKKYVKREEKRKIFHKERGAEDQDMNHYHIAKLSCIRSSASTTTKKGTEAAPELSSRSLDRQQSSGGISPTILRSINMSGFLEFLKCVLCCVEEREEDLLGSSYYRSVERINDRLHRSSNCTYAPIYSDDLPASSSAFTQSSPKLLSPCSIPAPPWPKPPVSSSDQSQSSRLPATFLSRPLYFHLHRNYHLKLQLCHSNLLHYHLHLQLLHQNHPIKILIPFSIHLHPQNHFHHFLNRQLHLLNPLLLHEDHLHHPLSSFHPSNQLCLWPPQI</sequence>
<feature type="region of interest" description="Disordered" evidence="1">
    <location>
        <begin position="48"/>
        <end position="70"/>
    </location>
</feature>
<gene>
    <name evidence="2" type="ORF">SVIM_LOCUS293235</name>
</gene>
<feature type="compositionally biased region" description="Low complexity" evidence="1">
    <location>
        <begin position="56"/>
        <end position="69"/>
    </location>
</feature>
<name>A0A6N2M0Z4_SALVM</name>
<reference evidence="2" key="1">
    <citation type="submission" date="2019-03" db="EMBL/GenBank/DDBJ databases">
        <authorList>
            <person name="Mank J."/>
            <person name="Almeida P."/>
        </authorList>
    </citation>
    <scope>NUCLEOTIDE SEQUENCE</scope>
    <source>
        <strain evidence="2">78183</strain>
    </source>
</reference>
<proteinExistence type="predicted"/>
<dbReference type="AlphaFoldDB" id="A0A6N2M0Z4"/>
<accession>A0A6N2M0Z4</accession>
<organism evidence="2">
    <name type="scientific">Salix viminalis</name>
    <name type="common">Common osier</name>
    <name type="synonym">Basket willow</name>
    <dbReference type="NCBI Taxonomy" id="40686"/>
    <lineage>
        <taxon>Eukaryota</taxon>
        <taxon>Viridiplantae</taxon>
        <taxon>Streptophyta</taxon>
        <taxon>Embryophyta</taxon>
        <taxon>Tracheophyta</taxon>
        <taxon>Spermatophyta</taxon>
        <taxon>Magnoliopsida</taxon>
        <taxon>eudicotyledons</taxon>
        <taxon>Gunneridae</taxon>
        <taxon>Pentapetalae</taxon>
        <taxon>rosids</taxon>
        <taxon>fabids</taxon>
        <taxon>Malpighiales</taxon>
        <taxon>Salicaceae</taxon>
        <taxon>Saliceae</taxon>
        <taxon>Salix</taxon>
    </lineage>
</organism>
<dbReference type="EMBL" id="CAADRP010001641">
    <property type="protein sequence ID" value="VFU46310.1"/>
    <property type="molecule type" value="Genomic_DNA"/>
</dbReference>
<evidence type="ECO:0000313" key="2">
    <source>
        <dbReference type="EMBL" id="VFU46310.1"/>
    </source>
</evidence>